<evidence type="ECO:0000313" key="2">
    <source>
        <dbReference type="EMBL" id="WOK09222.1"/>
    </source>
</evidence>
<dbReference type="Proteomes" id="UP001302349">
    <property type="component" value="Chromosome"/>
</dbReference>
<feature type="domain" description="Cyclic nucleotide-binding" evidence="1">
    <location>
        <begin position="11"/>
        <end position="115"/>
    </location>
</feature>
<dbReference type="RefSeq" id="WP_317491842.1">
    <property type="nucleotide sequence ID" value="NZ_CP136051.1"/>
</dbReference>
<sequence length="185" mass="20637">MFASITKSLLQLHPFSAHELDLITVRLDTTPLNKGEFLLKAGQVCGGLFFLERGSLVQYRQHDDSDTIDGLYLPGDWVIDNLSFVSRKPALASIAAFEDSTVLGLDVGSIHELIGISPVFFVLGKLLEHNFIGVEGKLSPKSIDEKYVELLTTRPLLFQVFPLKHIASYLQITPETLSRIRSRIK</sequence>
<gene>
    <name evidence="2" type="ORF">RT717_11295</name>
</gene>
<organism evidence="2 3">
    <name type="scientific">Imperialibacter roseus</name>
    <dbReference type="NCBI Taxonomy" id="1324217"/>
    <lineage>
        <taxon>Bacteria</taxon>
        <taxon>Pseudomonadati</taxon>
        <taxon>Bacteroidota</taxon>
        <taxon>Cytophagia</taxon>
        <taxon>Cytophagales</taxon>
        <taxon>Flammeovirgaceae</taxon>
        <taxon>Imperialibacter</taxon>
    </lineage>
</organism>
<dbReference type="EMBL" id="CP136051">
    <property type="protein sequence ID" value="WOK09222.1"/>
    <property type="molecule type" value="Genomic_DNA"/>
</dbReference>
<dbReference type="Pfam" id="PF00027">
    <property type="entry name" value="cNMP_binding"/>
    <property type="match status" value="1"/>
</dbReference>
<dbReference type="PROSITE" id="PS50042">
    <property type="entry name" value="CNMP_BINDING_3"/>
    <property type="match status" value="1"/>
</dbReference>
<proteinExistence type="predicted"/>
<evidence type="ECO:0000259" key="1">
    <source>
        <dbReference type="PROSITE" id="PS50042"/>
    </source>
</evidence>
<accession>A0ABZ0IXH7</accession>
<dbReference type="InterPro" id="IPR000595">
    <property type="entry name" value="cNMP-bd_dom"/>
</dbReference>
<dbReference type="CDD" id="cd00038">
    <property type="entry name" value="CAP_ED"/>
    <property type="match status" value="1"/>
</dbReference>
<dbReference type="InterPro" id="IPR014710">
    <property type="entry name" value="RmlC-like_jellyroll"/>
</dbReference>
<protein>
    <submittedName>
        <fullName evidence="2">Cyclic nucleotide-binding domain-containing protein</fullName>
    </submittedName>
</protein>
<name>A0ABZ0IXH7_9BACT</name>
<evidence type="ECO:0000313" key="3">
    <source>
        <dbReference type="Proteomes" id="UP001302349"/>
    </source>
</evidence>
<dbReference type="Gene3D" id="2.60.120.10">
    <property type="entry name" value="Jelly Rolls"/>
    <property type="match status" value="1"/>
</dbReference>
<dbReference type="InterPro" id="IPR018490">
    <property type="entry name" value="cNMP-bd_dom_sf"/>
</dbReference>
<keyword evidence="3" id="KW-1185">Reference proteome</keyword>
<reference evidence="2 3" key="1">
    <citation type="journal article" date="2023" name="Microbiol. Resour. Announc.">
        <title>Complete Genome Sequence of Imperialibacter roseus strain P4T.</title>
        <authorList>
            <person name="Tizabi D.R."/>
            <person name="Bachvaroff T."/>
            <person name="Hill R.T."/>
        </authorList>
    </citation>
    <scope>NUCLEOTIDE SEQUENCE [LARGE SCALE GENOMIC DNA]</scope>
    <source>
        <strain evidence="2 3">P4T</strain>
    </source>
</reference>
<dbReference type="SUPFAM" id="SSF51206">
    <property type="entry name" value="cAMP-binding domain-like"/>
    <property type="match status" value="1"/>
</dbReference>